<gene>
    <name evidence="1" type="ORF">J2753_002863</name>
</gene>
<sequence>MFSQRTLSPPVQRLHREITPEPLVLDVAQDFETLPPQVAEELGLLVDALDPAAYPESWLPANAPAQLDAYAGTKFTIGLPGDGTVVWTRQTEPPTVLVKARAEGTPEGFRSFLLAEAFVEIDEGVPESFLPFFGERYHELDDALGLGGAGTYQVAMALYDAWVGLHTRDRFRAWESEHDELHHAWADAGERLVGRIDDLPGEVARGETEFPAATELACSAIKHGLDLPAPFAALDTLTYRDHGAEYAVQWAEKTMDALVE</sequence>
<dbReference type="Pfam" id="PF23363">
    <property type="entry name" value="DUF7089"/>
    <property type="match status" value="1"/>
</dbReference>
<reference evidence="1" key="1">
    <citation type="submission" date="2021-03" db="EMBL/GenBank/DDBJ databases">
        <title>Genomic Encyclopedia of Type Strains, Phase IV (KMG-IV): sequencing the most valuable type-strain genomes for metagenomic binning, comparative biology and taxonomic classification.</title>
        <authorList>
            <person name="Goeker M."/>
        </authorList>
    </citation>
    <scope>NUCLEOTIDE SEQUENCE</scope>
    <source>
        <strain evidence="1">DSM 26232</strain>
    </source>
</reference>
<dbReference type="OrthoDB" id="198543at2157"/>
<keyword evidence="2" id="KW-1185">Reference proteome</keyword>
<proteinExistence type="predicted"/>
<name>A0A8T4GZC6_9EURY</name>
<dbReference type="Proteomes" id="UP000823736">
    <property type="component" value="Unassembled WGS sequence"/>
</dbReference>
<dbReference type="InterPro" id="IPR055515">
    <property type="entry name" value="DUF7089"/>
</dbReference>
<dbReference type="AlphaFoldDB" id="A0A8T4GZC6"/>
<organism evidence="1 2">
    <name type="scientific">Halolamina salifodinae</name>
    <dbReference type="NCBI Taxonomy" id="1202767"/>
    <lineage>
        <taxon>Archaea</taxon>
        <taxon>Methanobacteriati</taxon>
        <taxon>Methanobacteriota</taxon>
        <taxon>Stenosarchaea group</taxon>
        <taxon>Halobacteria</taxon>
        <taxon>Halobacteriales</taxon>
        <taxon>Haloferacaceae</taxon>
    </lineage>
</organism>
<evidence type="ECO:0000313" key="1">
    <source>
        <dbReference type="EMBL" id="MBP1988341.1"/>
    </source>
</evidence>
<dbReference type="RefSeq" id="WP_209492680.1">
    <property type="nucleotide sequence ID" value="NZ_JAGGLC010000007.1"/>
</dbReference>
<protein>
    <submittedName>
        <fullName evidence="1">Uncharacterized protein</fullName>
    </submittedName>
</protein>
<evidence type="ECO:0000313" key="2">
    <source>
        <dbReference type="Proteomes" id="UP000823736"/>
    </source>
</evidence>
<accession>A0A8T4GZC6</accession>
<comment type="caution">
    <text evidence="1">The sequence shown here is derived from an EMBL/GenBank/DDBJ whole genome shotgun (WGS) entry which is preliminary data.</text>
</comment>
<dbReference type="EMBL" id="JAGGLC010000007">
    <property type="protein sequence ID" value="MBP1988341.1"/>
    <property type="molecule type" value="Genomic_DNA"/>
</dbReference>